<proteinExistence type="predicted"/>
<organism evidence="2 3">
    <name type="scientific">Actinokineospora spheciospongiae</name>
    <dbReference type="NCBI Taxonomy" id="909613"/>
    <lineage>
        <taxon>Bacteria</taxon>
        <taxon>Bacillati</taxon>
        <taxon>Actinomycetota</taxon>
        <taxon>Actinomycetes</taxon>
        <taxon>Pseudonocardiales</taxon>
        <taxon>Pseudonocardiaceae</taxon>
        <taxon>Actinokineospora</taxon>
    </lineage>
</organism>
<protein>
    <submittedName>
        <fullName evidence="2">Uncharacterized protein</fullName>
    </submittedName>
</protein>
<evidence type="ECO:0000256" key="1">
    <source>
        <dbReference type="SAM" id="MobiDB-lite"/>
    </source>
</evidence>
<dbReference type="AlphaFoldDB" id="W7INP8"/>
<accession>A0A8E2X0D9</accession>
<keyword evidence="3" id="KW-1185">Reference proteome</keyword>
<sequence length="80" mass="9062">MKLNELTDWLDERLRALDHDEITEFVDMRRGVELSPDVAYNHVLIKANFANGGTGAVQVMQTSGPGIPDHRDYQPPKQGW</sequence>
<gene>
    <name evidence="2" type="ORF">UO65_6279</name>
</gene>
<comment type="caution">
    <text evidence="2">The sequence shown here is derived from an EMBL/GenBank/DDBJ whole genome shotgun (WGS) entry which is preliminary data.</text>
</comment>
<name>W7INP8_9PSEU</name>
<dbReference type="EMBL" id="AYXG01000241">
    <property type="protein sequence ID" value="EWC58387.1"/>
    <property type="molecule type" value="Genomic_DNA"/>
</dbReference>
<dbReference type="RefSeq" id="WP_035289863.1">
    <property type="nucleotide sequence ID" value="NZ_AYXG01000241.1"/>
</dbReference>
<dbReference type="Proteomes" id="UP000019277">
    <property type="component" value="Unassembled WGS sequence"/>
</dbReference>
<evidence type="ECO:0000313" key="2">
    <source>
        <dbReference type="EMBL" id="EWC58387.1"/>
    </source>
</evidence>
<feature type="region of interest" description="Disordered" evidence="1">
    <location>
        <begin position="61"/>
        <end position="80"/>
    </location>
</feature>
<dbReference type="STRING" id="909613.UO65_6279"/>
<accession>W7INP8</accession>
<reference evidence="2 3" key="1">
    <citation type="journal article" date="2014" name="Genome Announc.">
        <title>Draft Genome Sequence of the Antitrypanosomally Active Sponge-Associated Bacterium Actinokineospora sp. Strain EG49.</title>
        <authorList>
            <person name="Harjes J."/>
            <person name="Ryu T."/>
            <person name="Abdelmohsen U.R."/>
            <person name="Moitinho-Silva L."/>
            <person name="Horn H."/>
            <person name="Ravasi T."/>
            <person name="Hentschel U."/>
        </authorList>
    </citation>
    <scope>NUCLEOTIDE SEQUENCE [LARGE SCALE GENOMIC DNA]</scope>
    <source>
        <strain evidence="2 3">EG49</strain>
    </source>
</reference>
<evidence type="ECO:0000313" key="3">
    <source>
        <dbReference type="Proteomes" id="UP000019277"/>
    </source>
</evidence>